<reference evidence="1" key="1">
    <citation type="submission" date="2022-04" db="EMBL/GenBank/DDBJ databases">
        <title>Genome of the entomopathogenic fungus Entomophthora muscae.</title>
        <authorList>
            <person name="Elya C."/>
            <person name="Lovett B.R."/>
            <person name="Lee E."/>
            <person name="Macias A.M."/>
            <person name="Hajek A.E."/>
            <person name="De Bivort B.L."/>
            <person name="Kasson M.T."/>
            <person name="De Fine Licht H.H."/>
            <person name="Stajich J.E."/>
        </authorList>
    </citation>
    <scope>NUCLEOTIDE SEQUENCE</scope>
    <source>
        <strain evidence="1">Berkeley</strain>
    </source>
</reference>
<proteinExistence type="predicted"/>
<keyword evidence="2" id="KW-1185">Reference proteome</keyword>
<organism evidence="1 2">
    <name type="scientific">Entomophthora muscae</name>
    <dbReference type="NCBI Taxonomy" id="34485"/>
    <lineage>
        <taxon>Eukaryota</taxon>
        <taxon>Fungi</taxon>
        <taxon>Fungi incertae sedis</taxon>
        <taxon>Zoopagomycota</taxon>
        <taxon>Entomophthoromycotina</taxon>
        <taxon>Entomophthoromycetes</taxon>
        <taxon>Entomophthorales</taxon>
        <taxon>Entomophthoraceae</taxon>
        <taxon>Entomophthora</taxon>
    </lineage>
</organism>
<gene>
    <name evidence="1" type="ORF">DSO57_1025367</name>
</gene>
<evidence type="ECO:0000313" key="2">
    <source>
        <dbReference type="Proteomes" id="UP001165960"/>
    </source>
</evidence>
<sequence length="202" mass="23079">MQYLLSLLTCIEAAMQEVPSRDLDHSTSYHLPDGWKWSGGLDKFSSFHALEIVGGQQECKVESGAIDCYAIVSREIRMDVQTTNVPHCFRKWQGCNRFLLTPPINSALPLRAINSAGIDKLIRLKDSPTSYGSCFYNDLTLDNVGDMPKRIHVGTLYLLLELRLISYTLENRIQFQNKTFSMHVPLTIRSGRCDFIYSFEYK</sequence>
<protein>
    <submittedName>
        <fullName evidence="1">Uncharacterized protein</fullName>
    </submittedName>
</protein>
<name>A0ACC2UBV5_9FUNG</name>
<evidence type="ECO:0000313" key="1">
    <source>
        <dbReference type="EMBL" id="KAJ9084363.1"/>
    </source>
</evidence>
<accession>A0ACC2UBV5</accession>
<dbReference type="Proteomes" id="UP001165960">
    <property type="component" value="Unassembled WGS sequence"/>
</dbReference>
<dbReference type="EMBL" id="QTSX02000852">
    <property type="protein sequence ID" value="KAJ9084363.1"/>
    <property type="molecule type" value="Genomic_DNA"/>
</dbReference>
<comment type="caution">
    <text evidence="1">The sequence shown here is derived from an EMBL/GenBank/DDBJ whole genome shotgun (WGS) entry which is preliminary data.</text>
</comment>